<keyword evidence="1" id="KW-0472">Membrane</keyword>
<protein>
    <submittedName>
        <fullName evidence="2">Uncharacterized protein</fullName>
    </submittedName>
</protein>
<evidence type="ECO:0000313" key="2">
    <source>
        <dbReference type="EMBL" id="GIX73999.1"/>
    </source>
</evidence>
<proteinExistence type="predicted"/>
<evidence type="ECO:0000256" key="1">
    <source>
        <dbReference type="SAM" id="Phobius"/>
    </source>
</evidence>
<keyword evidence="1" id="KW-0812">Transmembrane</keyword>
<feature type="transmembrane region" description="Helical" evidence="1">
    <location>
        <begin position="77"/>
        <end position="102"/>
    </location>
</feature>
<sequence>MLVASSVCDSADLHSIDLWAPSQRNLQLRHHDFGSCRQDATAEQRRRWWGPWRILSLSTSLFRCMDKIRNNITTVGFIIYILIPIHRCSYWTAIGLIIYIPIPMHW</sequence>
<accession>A0AAV4MQ08</accession>
<organism evidence="2 3">
    <name type="scientific">Caerostris extrusa</name>
    <name type="common">Bark spider</name>
    <name type="synonym">Caerostris bankana</name>
    <dbReference type="NCBI Taxonomy" id="172846"/>
    <lineage>
        <taxon>Eukaryota</taxon>
        <taxon>Metazoa</taxon>
        <taxon>Ecdysozoa</taxon>
        <taxon>Arthropoda</taxon>
        <taxon>Chelicerata</taxon>
        <taxon>Arachnida</taxon>
        <taxon>Araneae</taxon>
        <taxon>Araneomorphae</taxon>
        <taxon>Entelegynae</taxon>
        <taxon>Araneoidea</taxon>
        <taxon>Araneidae</taxon>
        <taxon>Caerostris</taxon>
    </lineage>
</organism>
<keyword evidence="1" id="KW-1133">Transmembrane helix</keyword>
<dbReference type="EMBL" id="BPLR01020015">
    <property type="protein sequence ID" value="GIX73999.1"/>
    <property type="molecule type" value="Genomic_DNA"/>
</dbReference>
<comment type="caution">
    <text evidence="2">The sequence shown here is derived from an EMBL/GenBank/DDBJ whole genome shotgun (WGS) entry which is preliminary data.</text>
</comment>
<gene>
    <name evidence="2" type="ORF">CEXT_648491</name>
</gene>
<dbReference type="AlphaFoldDB" id="A0AAV4MQ08"/>
<name>A0AAV4MQ08_CAEEX</name>
<evidence type="ECO:0000313" key="3">
    <source>
        <dbReference type="Proteomes" id="UP001054945"/>
    </source>
</evidence>
<dbReference type="Proteomes" id="UP001054945">
    <property type="component" value="Unassembled WGS sequence"/>
</dbReference>
<reference evidence="2 3" key="1">
    <citation type="submission" date="2021-06" db="EMBL/GenBank/DDBJ databases">
        <title>Caerostris extrusa draft genome.</title>
        <authorList>
            <person name="Kono N."/>
            <person name="Arakawa K."/>
        </authorList>
    </citation>
    <scope>NUCLEOTIDE SEQUENCE [LARGE SCALE GENOMIC DNA]</scope>
</reference>
<keyword evidence="3" id="KW-1185">Reference proteome</keyword>